<keyword evidence="4" id="KW-1185">Reference proteome</keyword>
<protein>
    <submittedName>
        <fullName evidence="3">Uncharacterized protein</fullName>
    </submittedName>
</protein>
<feature type="region of interest" description="Disordered" evidence="2">
    <location>
        <begin position="89"/>
        <end position="108"/>
    </location>
</feature>
<name>A0A9D4U769_ADICA</name>
<sequence length="414" mass="46379">MADMEGNDVPPPRSYTRPEFVPKQPPRRRQRGALPRLDEQQHGLIAKHAPTLQVRVSTSTPTTPSQQECVPEDQRLLLPPHQPLAAPMHPTEETSMQSGLLPQPRGHKAKRQNTTRDFAQGAVNFSRSWHRGSTQEKPNQGGALMPADGHTYPQPRGAIQGQVPLTVPPLIQGVSNAPPLSARSARSLYPFLETKASFEGMWHQLEAAIQCREGMLMNMMAEMEKCVSRVKTAKVNAVKEKEEAEARKAAAMQNLEIINKETGTIKRVRESLEQISTDLSVQVAELNLLLQQAQERQRVLELLENLKEHYDASEIETRNHMDKSLQKCEAQLAMMEKELECSKKTSALLEKSALTKIGNLEEIETGCLLSKLHHRKTDVNLAPSKMKAVERPPGLNEREWFGQTVLTLPKLEPV</sequence>
<keyword evidence="1" id="KW-0175">Coiled coil</keyword>
<evidence type="ECO:0000313" key="4">
    <source>
        <dbReference type="Proteomes" id="UP000886520"/>
    </source>
</evidence>
<reference evidence="3" key="1">
    <citation type="submission" date="2021-01" db="EMBL/GenBank/DDBJ databases">
        <title>Adiantum capillus-veneris genome.</title>
        <authorList>
            <person name="Fang Y."/>
            <person name="Liao Q."/>
        </authorList>
    </citation>
    <scope>NUCLEOTIDE SEQUENCE</scope>
    <source>
        <strain evidence="3">H3</strain>
        <tissue evidence="3">Leaf</tissue>
    </source>
</reference>
<evidence type="ECO:0000256" key="1">
    <source>
        <dbReference type="SAM" id="Coils"/>
    </source>
</evidence>
<evidence type="ECO:0000256" key="2">
    <source>
        <dbReference type="SAM" id="MobiDB-lite"/>
    </source>
</evidence>
<feature type="region of interest" description="Disordered" evidence="2">
    <location>
        <begin position="1"/>
        <end position="70"/>
    </location>
</feature>
<comment type="caution">
    <text evidence="3">The sequence shown here is derived from an EMBL/GenBank/DDBJ whole genome shotgun (WGS) entry which is preliminary data.</text>
</comment>
<dbReference type="AlphaFoldDB" id="A0A9D4U769"/>
<gene>
    <name evidence="3" type="ORF">GOP47_0021356</name>
</gene>
<feature type="region of interest" description="Disordered" evidence="2">
    <location>
        <begin position="130"/>
        <end position="151"/>
    </location>
</feature>
<organism evidence="3 4">
    <name type="scientific">Adiantum capillus-veneris</name>
    <name type="common">Maidenhair fern</name>
    <dbReference type="NCBI Taxonomy" id="13818"/>
    <lineage>
        <taxon>Eukaryota</taxon>
        <taxon>Viridiplantae</taxon>
        <taxon>Streptophyta</taxon>
        <taxon>Embryophyta</taxon>
        <taxon>Tracheophyta</taxon>
        <taxon>Polypodiopsida</taxon>
        <taxon>Polypodiidae</taxon>
        <taxon>Polypodiales</taxon>
        <taxon>Pteridineae</taxon>
        <taxon>Pteridaceae</taxon>
        <taxon>Vittarioideae</taxon>
        <taxon>Adiantum</taxon>
    </lineage>
</organism>
<dbReference type="OrthoDB" id="1981258at2759"/>
<feature type="coiled-coil region" evidence="1">
    <location>
        <begin position="227"/>
        <end position="345"/>
    </location>
</feature>
<dbReference type="EMBL" id="JABFUD020000021">
    <property type="protein sequence ID" value="KAI5062809.1"/>
    <property type="molecule type" value="Genomic_DNA"/>
</dbReference>
<proteinExistence type="predicted"/>
<accession>A0A9D4U769</accession>
<dbReference type="Proteomes" id="UP000886520">
    <property type="component" value="Chromosome 21"/>
</dbReference>
<evidence type="ECO:0000313" key="3">
    <source>
        <dbReference type="EMBL" id="KAI5062809.1"/>
    </source>
</evidence>